<proteinExistence type="predicted"/>
<evidence type="ECO:0000256" key="1">
    <source>
        <dbReference type="SAM" id="Phobius"/>
    </source>
</evidence>
<dbReference type="Proteomes" id="UP000447434">
    <property type="component" value="Chromosome 14"/>
</dbReference>
<sequence>METGENNSTTSNQNCVDTTAISNYYHSWYSQFRNVSNPWMARYVYALFFLMANILAWAARDELPTLEALLEMKGKI</sequence>
<accession>A0A6A4PFQ7</accession>
<reference evidence="3" key="1">
    <citation type="journal article" date="2020" name="Nat. Commun.">
        <title>Genome sequence of the cluster root forming white lupin.</title>
        <authorList>
            <person name="Hufnagel B."/>
            <person name="Marques A."/>
            <person name="Soriano A."/>
            <person name="Marques L."/>
            <person name="Divol F."/>
            <person name="Doumas P."/>
            <person name="Sallet E."/>
            <person name="Mancinotti D."/>
            <person name="Carrere S."/>
            <person name="Marande W."/>
            <person name="Arribat S."/>
            <person name="Keller J."/>
            <person name="Huneau C."/>
            <person name="Blein T."/>
            <person name="Aime D."/>
            <person name="Laguerre M."/>
            <person name="Taylor J."/>
            <person name="Schubert V."/>
            <person name="Nelson M."/>
            <person name="Geu-Flores F."/>
            <person name="Crespi M."/>
            <person name="Gallardo-Guerrero K."/>
            <person name="Delaux P.-M."/>
            <person name="Salse J."/>
            <person name="Berges H."/>
            <person name="Guyot R."/>
            <person name="Gouzy J."/>
            <person name="Peret B."/>
        </authorList>
    </citation>
    <scope>NUCLEOTIDE SEQUENCE [LARGE SCALE GENOMIC DNA]</scope>
    <source>
        <strain evidence="3">cv. Amiga</strain>
    </source>
</reference>
<evidence type="ECO:0000313" key="2">
    <source>
        <dbReference type="EMBL" id="KAE9600296.1"/>
    </source>
</evidence>
<keyword evidence="1" id="KW-1133">Transmembrane helix</keyword>
<organism evidence="2 3">
    <name type="scientific">Lupinus albus</name>
    <name type="common">White lupine</name>
    <name type="synonym">Lupinus termis</name>
    <dbReference type="NCBI Taxonomy" id="3870"/>
    <lineage>
        <taxon>Eukaryota</taxon>
        <taxon>Viridiplantae</taxon>
        <taxon>Streptophyta</taxon>
        <taxon>Embryophyta</taxon>
        <taxon>Tracheophyta</taxon>
        <taxon>Spermatophyta</taxon>
        <taxon>Magnoliopsida</taxon>
        <taxon>eudicotyledons</taxon>
        <taxon>Gunneridae</taxon>
        <taxon>Pentapetalae</taxon>
        <taxon>rosids</taxon>
        <taxon>fabids</taxon>
        <taxon>Fabales</taxon>
        <taxon>Fabaceae</taxon>
        <taxon>Papilionoideae</taxon>
        <taxon>50 kb inversion clade</taxon>
        <taxon>genistoids sensu lato</taxon>
        <taxon>core genistoids</taxon>
        <taxon>Genisteae</taxon>
        <taxon>Lupinus</taxon>
    </lineage>
</organism>
<comment type="caution">
    <text evidence="2">The sequence shown here is derived from an EMBL/GenBank/DDBJ whole genome shotgun (WGS) entry which is preliminary data.</text>
</comment>
<keyword evidence="3" id="KW-1185">Reference proteome</keyword>
<keyword evidence="1" id="KW-0472">Membrane</keyword>
<dbReference type="AlphaFoldDB" id="A0A6A4PFQ7"/>
<gene>
    <name evidence="2" type="ORF">Lalb_Chr14g0371401</name>
</gene>
<keyword evidence="1" id="KW-0812">Transmembrane</keyword>
<protein>
    <submittedName>
        <fullName evidence="2">Uncharacterized protein</fullName>
    </submittedName>
</protein>
<name>A0A6A4PFQ7_LUPAL</name>
<evidence type="ECO:0000313" key="3">
    <source>
        <dbReference type="Proteomes" id="UP000447434"/>
    </source>
</evidence>
<dbReference type="OrthoDB" id="5963193at2759"/>
<dbReference type="EMBL" id="WOCE01000014">
    <property type="protein sequence ID" value="KAE9600296.1"/>
    <property type="molecule type" value="Genomic_DNA"/>
</dbReference>
<feature type="transmembrane region" description="Helical" evidence="1">
    <location>
        <begin position="40"/>
        <end position="59"/>
    </location>
</feature>